<dbReference type="Proteomes" id="UP000078200">
    <property type="component" value="Unassembled WGS sequence"/>
</dbReference>
<reference evidence="1" key="1">
    <citation type="submission" date="2020-05" db="UniProtKB">
        <authorList>
            <consortium name="EnsemblMetazoa"/>
        </authorList>
    </citation>
    <scope>IDENTIFICATION</scope>
    <source>
        <strain evidence="1">TTRI</strain>
    </source>
</reference>
<name>A0A1A9V0P7_GLOAU</name>
<dbReference type="VEuPathDB" id="VectorBase:GAUT021982"/>
<proteinExistence type="predicted"/>
<accession>A0A1A9V0P7</accession>
<protein>
    <submittedName>
        <fullName evidence="1">Uncharacterized protein</fullName>
    </submittedName>
</protein>
<evidence type="ECO:0000313" key="1">
    <source>
        <dbReference type="EnsemblMetazoa" id="GAUT021982-PA"/>
    </source>
</evidence>
<keyword evidence="2" id="KW-1185">Reference proteome</keyword>
<sequence length="113" mass="12725">MPEVFMFLEHHHHNLMVPTQASPCAHCSHRFLVCQVCWEHHKDFWQRYCHQSLKAQIRLHLTGLPPSSSGFCQFSLQLSFVIHVTSKGPFGFSGGPKIFTSTVASSSPCSLEA</sequence>
<dbReference type="AlphaFoldDB" id="A0A1A9V0P7"/>
<organism evidence="1 2">
    <name type="scientific">Glossina austeni</name>
    <name type="common">Savannah tsetse fly</name>
    <dbReference type="NCBI Taxonomy" id="7395"/>
    <lineage>
        <taxon>Eukaryota</taxon>
        <taxon>Metazoa</taxon>
        <taxon>Ecdysozoa</taxon>
        <taxon>Arthropoda</taxon>
        <taxon>Hexapoda</taxon>
        <taxon>Insecta</taxon>
        <taxon>Pterygota</taxon>
        <taxon>Neoptera</taxon>
        <taxon>Endopterygota</taxon>
        <taxon>Diptera</taxon>
        <taxon>Brachycera</taxon>
        <taxon>Muscomorpha</taxon>
        <taxon>Hippoboscoidea</taxon>
        <taxon>Glossinidae</taxon>
        <taxon>Glossina</taxon>
    </lineage>
</organism>
<dbReference type="EnsemblMetazoa" id="GAUT021982-RA">
    <property type="protein sequence ID" value="GAUT021982-PA"/>
    <property type="gene ID" value="GAUT021982"/>
</dbReference>
<evidence type="ECO:0000313" key="2">
    <source>
        <dbReference type="Proteomes" id="UP000078200"/>
    </source>
</evidence>